<keyword evidence="8" id="KW-1185">Reference proteome</keyword>
<dbReference type="GO" id="GO:0071037">
    <property type="term" value="P:nuclear polyadenylation-dependent snRNA catabolic process"/>
    <property type="evidence" value="ECO:0007669"/>
    <property type="project" value="TreeGrafter"/>
</dbReference>
<feature type="compositionally biased region" description="Basic and acidic residues" evidence="7">
    <location>
        <begin position="125"/>
        <end position="147"/>
    </location>
</feature>
<evidence type="ECO:0000256" key="6">
    <source>
        <dbReference type="ARBA" id="ARBA00023242"/>
    </source>
</evidence>
<keyword evidence="4" id="KW-0863">Zinc-finger</keyword>
<protein>
    <submittedName>
        <fullName evidence="9">Zinc finger CCHC domain-containing protein 7-like isoform X1</fullName>
    </submittedName>
</protein>
<evidence type="ECO:0000256" key="1">
    <source>
        <dbReference type="ARBA" id="ARBA00004123"/>
    </source>
</evidence>
<keyword evidence="3" id="KW-0677">Repeat</keyword>
<dbReference type="Proteomes" id="UP000694851">
    <property type="component" value="Unplaced"/>
</dbReference>
<evidence type="ECO:0000256" key="4">
    <source>
        <dbReference type="ARBA" id="ARBA00022771"/>
    </source>
</evidence>
<dbReference type="PANTHER" id="PTHR46543:SF1">
    <property type="entry name" value="ZINC FINGER CCHC DOMAIN-CONTAINING PROTEIN 7"/>
    <property type="match status" value="1"/>
</dbReference>
<evidence type="ECO:0000256" key="5">
    <source>
        <dbReference type="ARBA" id="ARBA00022833"/>
    </source>
</evidence>
<dbReference type="GO" id="GO:0071039">
    <property type="term" value="P:nuclear polyadenylation-dependent CUT catabolic process"/>
    <property type="evidence" value="ECO:0007669"/>
    <property type="project" value="TreeGrafter"/>
</dbReference>
<dbReference type="GO" id="GO:0071038">
    <property type="term" value="P:TRAMP-dependent tRNA surveillance pathway"/>
    <property type="evidence" value="ECO:0007669"/>
    <property type="project" value="TreeGrafter"/>
</dbReference>
<keyword evidence="2" id="KW-0479">Metal-binding</keyword>
<sequence length="206" mass="23313">MMFGGYETIEAYEDDLYREESSSELSVDSEVEFQLYSQVHYARDLDDVIREEEREEKNSGNSELSSSKSNQKNLIIISDYNIQLSGGSEVISSSDEDSIYRCKRKNFSAQAKDKTRGPPASLHSNELDDKKCKRDTEKPKPEKRSGKIREVMIVEISASEEEESSVSESDNLEGWMLLGCEADDKDDDILLNLVGCDNSVNEAFCF</sequence>
<name>A0A8B7T153_HIPAR</name>
<reference evidence="9" key="1">
    <citation type="submission" date="2025-08" db="UniProtKB">
        <authorList>
            <consortium name="RefSeq"/>
        </authorList>
    </citation>
    <scope>IDENTIFICATION</scope>
    <source>
        <tissue evidence="9">Muscle</tissue>
    </source>
</reference>
<dbReference type="KEGG" id="hai:109393737"/>
<keyword evidence="5" id="KW-0862">Zinc</keyword>
<gene>
    <name evidence="9" type="primary">LOC109393737</name>
</gene>
<evidence type="ECO:0000256" key="3">
    <source>
        <dbReference type="ARBA" id="ARBA00022737"/>
    </source>
</evidence>
<evidence type="ECO:0000256" key="2">
    <source>
        <dbReference type="ARBA" id="ARBA00022723"/>
    </source>
</evidence>
<accession>A0A8B7T153</accession>
<evidence type="ECO:0000313" key="8">
    <source>
        <dbReference type="Proteomes" id="UP000694851"/>
    </source>
</evidence>
<dbReference type="RefSeq" id="XP_019518809.1">
    <property type="nucleotide sequence ID" value="XM_019663264.1"/>
</dbReference>
<dbReference type="GO" id="GO:0071036">
    <property type="term" value="P:nuclear polyadenylation-dependent snoRNA catabolic process"/>
    <property type="evidence" value="ECO:0007669"/>
    <property type="project" value="TreeGrafter"/>
</dbReference>
<dbReference type="GO" id="GO:0071031">
    <property type="term" value="P:nuclear mRNA surveillance of mRNA 3'-end processing"/>
    <property type="evidence" value="ECO:0007669"/>
    <property type="project" value="TreeGrafter"/>
</dbReference>
<keyword evidence="6" id="KW-0539">Nucleus</keyword>
<dbReference type="AlphaFoldDB" id="A0A8B7T153"/>
<dbReference type="GO" id="GO:0003723">
    <property type="term" value="F:RNA binding"/>
    <property type="evidence" value="ECO:0007669"/>
    <property type="project" value="TreeGrafter"/>
</dbReference>
<feature type="region of interest" description="Disordered" evidence="7">
    <location>
        <begin position="110"/>
        <end position="147"/>
    </location>
</feature>
<organism evidence="8 9">
    <name type="scientific">Hipposideros armiger</name>
    <name type="common">Great Himalayan leaf-nosed bat</name>
    <dbReference type="NCBI Taxonomy" id="186990"/>
    <lineage>
        <taxon>Eukaryota</taxon>
        <taxon>Metazoa</taxon>
        <taxon>Chordata</taxon>
        <taxon>Craniata</taxon>
        <taxon>Vertebrata</taxon>
        <taxon>Euteleostomi</taxon>
        <taxon>Mammalia</taxon>
        <taxon>Eutheria</taxon>
        <taxon>Laurasiatheria</taxon>
        <taxon>Chiroptera</taxon>
        <taxon>Yinpterochiroptera</taxon>
        <taxon>Rhinolophoidea</taxon>
        <taxon>Hipposideridae</taxon>
        <taxon>Hipposideros</taxon>
    </lineage>
</organism>
<evidence type="ECO:0000256" key="7">
    <source>
        <dbReference type="SAM" id="MobiDB-lite"/>
    </source>
</evidence>
<dbReference type="GO" id="GO:0071035">
    <property type="term" value="P:nuclear polyadenylation-dependent rRNA catabolic process"/>
    <property type="evidence" value="ECO:0007669"/>
    <property type="project" value="TreeGrafter"/>
</dbReference>
<dbReference type="GO" id="GO:0031499">
    <property type="term" value="C:TRAMP complex"/>
    <property type="evidence" value="ECO:0007669"/>
    <property type="project" value="TreeGrafter"/>
</dbReference>
<proteinExistence type="predicted"/>
<comment type="subcellular location">
    <subcellularLocation>
        <location evidence="1">Nucleus</location>
    </subcellularLocation>
</comment>
<dbReference type="PANTHER" id="PTHR46543">
    <property type="entry name" value="ZINC FINGER CCHC DOMAIN-CONTAINING PROTEIN 7"/>
    <property type="match status" value="1"/>
</dbReference>
<dbReference type="GO" id="GO:0008270">
    <property type="term" value="F:zinc ion binding"/>
    <property type="evidence" value="ECO:0007669"/>
    <property type="project" value="UniProtKB-KW"/>
</dbReference>
<evidence type="ECO:0000313" key="9">
    <source>
        <dbReference type="RefSeq" id="XP_019518809.1"/>
    </source>
</evidence>
<dbReference type="GeneID" id="109393737"/>
<dbReference type="OrthoDB" id="7608935at2759"/>
<dbReference type="InterPro" id="IPR051644">
    <property type="entry name" value="TRAMP_AT-DNA-binding"/>
</dbReference>